<dbReference type="InParanoid" id="A0A6G9I9Y2"/>
<dbReference type="Proteomes" id="UP000501168">
    <property type="component" value="Chromosome"/>
</dbReference>
<accession>A0A6G9I9Y2</accession>
<dbReference type="InterPro" id="IPR010265">
    <property type="entry name" value="Phage_lambda_TipM"/>
</dbReference>
<dbReference type="EMBL" id="CP050253">
    <property type="protein sequence ID" value="QIQ21023.1"/>
    <property type="molecule type" value="Genomic_DNA"/>
</dbReference>
<evidence type="ECO:0000313" key="2">
    <source>
        <dbReference type="Proteomes" id="UP000501168"/>
    </source>
</evidence>
<dbReference type="AlphaFoldDB" id="A0A6G9I9Y2"/>
<keyword evidence="2" id="KW-1185">Reference proteome</keyword>
<proteinExistence type="predicted"/>
<gene>
    <name evidence="1" type="ORF">IPMB12_04610</name>
</gene>
<dbReference type="RefSeq" id="WP_166915393.1">
    <property type="nucleotide sequence ID" value="NZ_CP050253.1"/>
</dbReference>
<dbReference type="Pfam" id="PF05939">
    <property type="entry name" value="Phage_min_tail"/>
    <property type="match status" value="1"/>
</dbReference>
<organism evidence="1 2">
    <name type="scientific">Zophobihabitans entericus</name>
    <dbReference type="NCBI Taxonomy" id="1635327"/>
    <lineage>
        <taxon>Bacteria</taxon>
        <taxon>Pseudomonadati</taxon>
        <taxon>Pseudomonadota</taxon>
        <taxon>Gammaproteobacteria</taxon>
        <taxon>Orbales</taxon>
        <taxon>Orbaceae</taxon>
        <taxon>Zophobihabitans</taxon>
    </lineage>
</organism>
<sequence length="109" mass="12722">MEEFQWEVAPDMVVNVSPKVKVVKFGDGYEQRQKSGINHDLRTYNVTIKVKREDEFFIDEFLSRHGAVNKFLWRQPHTHKLIAVVCRNWNISVSNIITTITATFEEVVA</sequence>
<protein>
    <submittedName>
        <fullName evidence="1">Phage tail protein</fullName>
    </submittedName>
</protein>
<dbReference type="KEGG" id="orb:IPMB12_04610"/>
<reference evidence="1 2" key="1">
    <citation type="submission" date="2020-03" db="EMBL/GenBank/DDBJ databases">
        <title>Complete genome sequence of Orbus sp. IPMB12 (BCRC 80908).</title>
        <authorList>
            <person name="Lo W.-S."/>
            <person name="Chang T.-H."/>
            <person name="Kuo C.-H."/>
        </authorList>
    </citation>
    <scope>NUCLEOTIDE SEQUENCE [LARGE SCALE GENOMIC DNA]</scope>
    <source>
        <strain evidence="1 2">IPMB12</strain>
    </source>
</reference>
<evidence type="ECO:0000313" key="1">
    <source>
        <dbReference type="EMBL" id="QIQ21023.1"/>
    </source>
</evidence>
<name>A0A6G9I9Y2_9GAMM</name>